<dbReference type="RefSeq" id="WP_012092604.1">
    <property type="nucleotide sequence ID" value="NC_021209.1"/>
</dbReference>
<protein>
    <submittedName>
        <fullName evidence="1">Uncharacterized protein</fullName>
    </submittedName>
</protein>
<organism evidence="1">
    <name type="scientific">Sinorhizobium sp. M14</name>
    <dbReference type="NCBI Taxonomy" id="430451"/>
    <lineage>
        <taxon>Bacteria</taxon>
        <taxon>Pseudomonadati</taxon>
        <taxon>Pseudomonadota</taxon>
        <taxon>Alphaproteobacteria</taxon>
        <taxon>Hyphomicrobiales</taxon>
        <taxon>Rhizobiaceae</taxon>
        <taxon>Sinorhizobium/Ensifer group</taxon>
        <taxon>Sinorhizobium</taxon>
    </lineage>
</organism>
<gene>
    <name evidence="1" type="ORF">pSinB_256</name>
</gene>
<geneLocation type="plasmid" evidence="1">
    <name>pSinB</name>
</geneLocation>
<reference evidence="1" key="1">
    <citation type="submission" date="2015-11" db="EMBL/GenBank/DDBJ databases">
        <title>Molecular characterization of pSinB plasmid of arsenite oxidizing, metalotolerant Sinorhizobium sp. M14 - insight into the heavy metal resistome of sinorhizobial extrachromosomal replicons.</title>
        <authorList>
            <person name="Romaniuk K."/>
            <person name="Decewicz P."/>
            <person name="Mielnicki S."/>
            <person name="Sklodowska A."/>
            <person name="Dziewit L."/>
            <person name="Drewniak L."/>
        </authorList>
    </citation>
    <scope>NUCLEOTIDE SEQUENCE</scope>
    <source>
        <strain evidence="1">M14</strain>
        <plasmid evidence="1">pSinB</plasmid>
    </source>
</reference>
<dbReference type="GeneID" id="97241111"/>
<accession>A0A142BPV7</accession>
<evidence type="ECO:0000313" key="1">
    <source>
        <dbReference type="EMBL" id="AMP35115.1"/>
    </source>
</evidence>
<name>A0A142BPV7_9HYPH</name>
<keyword evidence="1" id="KW-0614">Plasmid</keyword>
<sequence>MKPVSAATEQALREAMARLLYGCPRVADGRLTVVNLAIEAGVSRATANRASEVLEAFRHAVAESRARRNATDRPAGTARAEQERRAVETVLAQHRQVRALCQLMERRRDNRTADVIPIIGRKRP</sequence>
<dbReference type="AlphaFoldDB" id="A0A142BPV7"/>
<proteinExistence type="predicted"/>
<dbReference type="EMBL" id="KU140623">
    <property type="protein sequence ID" value="AMP35115.1"/>
    <property type="molecule type" value="Genomic_DNA"/>
</dbReference>